<organism evidence="2 3">
    <name type="scientific">Symbiodinium microadriaticum</name>
    <name type="common">Dinoflagellate</name>
    <name type="synonym">Zooxanthella microadriatica</name>
    <dbReference type="NCBI Taxonomy" id="2951"/>
    <lineage>
        <taxon>Eukaryota</taxon>
        <taxon>Sar</taxon>
        <taxon>Alveolata</taxon>
        <taxon>Dinophyceae</taxon>
        <taxon>Suessiales</taxon>
        <taxon>Symbiodiniaceae</taxon>
        <taxon>Symbiodinium</taxon>
    </lineage>
</organism>
<evidence type="ECO:0000313" key="3">
    <source>
        <dbReference type="Proteomes" id="UP000186817"/>
    </source>
</evidence>
<proteinExistence type="predicted"/>
<name>A0A1Q9C5P9_SYMMI</name>
<accession>A0A1Q9C5P9</accession>
<dbReference type="AlphaFoldDB" id="A0A1Q9C5P9"/>
<comment type="caution">
    <text evidence="2">The sequence shown here is derived from an EMBL/GenBank/DDBJ whole genome shotgun (WGS) entry which is preliminary data.</text>
</comment>
<dbReference type="Proteomes" id="UP000186817">
    <property type="component" value="Unassembled WGS sequence"/>
</dbReference>
<gene>
    <name evidence="2" type="ORF">AK812_SmicGene41608</name>
</gene>
<dbReference type="OrthoDB" id="443572at2759"/>
<dbReference type="EMBL" id="LSRX01001640">
    <property type="protein sequence ID" value="OLP78240.1"/>
    <property type="molecule type" value="Genomic_DNA"/>
</dbReference>
<feature type="region of interest" description="Disordered" evidence="1">
    <location>
        <begin position="247"/>
        <end position="271"/>
    </location>
</feature>
<evidence type="ECO:0000256" key="1">
    <source>
        <dbReference type="SAM" id="MobiDB-lite"/>
    </source>
</evidence>
<keyword evidence="3" id="KW-1185">Reference proteome</keyword>
<sequence>MEPVHALVMAMHRDLHNDAAMKLLPASDAEAKEKLRKFGKVAIIGFGIASVQYAAGQEALVMVFGFLTFGKAAARVAVGLSTLFGYPMQFAGLDISFELHFDKSLESESESTPEVAAVAIAYRAAEEEDIPTKWTVRKKTKHLKLKGAFSLVSKSVLDSRNKPLKMGQRSEVFKIDALKTGPHRLATASLLAVAVGIACVFRDLGQFQALAAAALAGSLCAAFEAQVPVHEERLGIRQPRLRCRKPPFFNSVPEDQDSNAHSIKTDENSEKQAGDFKKAINQMKHLIETKAKLQARAEYEMVEAVMAFPECPGGRDDYPVRHARRTWQAHGSLLSWALDELFKPGLQIKPVAAQLLSGTPPTDAASGSAAERAVKKARAAAKGVEAAGAPVVTPELINEANKNRRRRRMAAKQRGAAPVEAVNFGWL</sequence>
<protein>
    <submittedName>
        <fullName evidence="2">Uncharacterized protein</fullName>
    </submittedName>
</protein>
<evidence type="ECO:0000313" key="2">
    <source>
        <dbReference type="EMBL" id="OLP78240.1"/>
    </source>
</evidence>
<reference evidence="2 3" key="1">
    <citation type="submission" date="2016-02" db="EMBL/GenBank/DDBJ databases">
        <title>Genome analysis of coral dinoflagellate symbionts highlights evolutionary adaptations to a symbiotic lifestyle.</title>
        <authorList>
            <person name="Aranda M."/>
            <person name="Li Y."/>
            <person name="Liew Y.J."/>
            <person name="Baumgarten S."/>
            <person name="Simakov O."/>
            <person name="Wilson M."/>
            <person name="Piel J."/>
            <person name="Ashoor H."/>
            <person name="Bougouffa S."/>
            <person name="Bajic V.B."/>
            <person name="Ryu T."/>
            <person name="Ravasi T."/>
            <person name="Bayer T."/>
            <person name="Micklem G."/>
            <person name="Kim H."/>
            <person name="Bhak J."/>
            <person name="Lajeunesse T.C."/>
            <person name="Voolstra C.R."/>
        </authorList>
    </citation>
    <scope>NUCLEOTIDE SEQUENCE [LARGE SCALE GENOMIC DNA]</scope>
    <source>
        <strain evidence="2 3">CCMP2467</strain>
    </source>
</reference>